<dbReference type="SUPFAM" id="SSF103039">
    <property type="entry name" value="CheC-like"/>
    <property type="match status" value="1"/>
</dbReference>
<keyword evidence="5 11" id="KW-0997">Cell inner membrane</keyword>
<comment type="similarity">
    <text evidence="1 11">Belongs to the FliM family.</text>
</comment>
<keyword evidence="13" id="KW-0282">Flagellum</keyword>
<dbReference type="Proteomes" id="UP000662572">
    <property type="component" value="Unassembled WGS sequence"/>
</dbReference>
<keyword evidence="7 11" id="KW-0472">Membrane</keyword>
<dbReference type="RefSeq" id="WP_189486304.1">
    <property type="nucleotide sequence ID" value="NZ_BMZB01000002.1"/>
</dbReference>
<dbReference type="PRINTS" id="PR00955">
    <property type="entry name" value="FLGMOTORFLIM"/>
</dbReference>
<evidence type="ECO:0000256" key="11">
    <source>
        <dbReference type="PIRNR" id="PIRNR002888"/>
    </source>
</evidence>
<dbReference type="CDD" id="cd17908">
    <property type="entry name" value="FliM"/>
    <property type="match status" value="1"/>
</dbReference>
<dbReference type="Pfam" id="PF01052">
    <property type="entry name" value="FliMN_C"/>
    <property type="match status" value="1"/>
</dbReference>
<dbReference type="GO" id="GO:0005886">
    <property type="term" value="C:plasma membrane"/>
    <property type="evidence" value="ECO:0007669"/>
    <property type="project" value="UniProtKB-SubCell"/>
</dbReference>
<keyword evidence="6 11" id="KW-0283">Flagellar rotation</keyword>
<dbReference type="GO" id="GO:0050918">
    <property type="term" value="P:positive chemotaxis"/>
    <property type="evidence" value="ECO:0007669"/>
    <property type="project" value="TreeGrafter"/>
</dbReference>
<sequence length="390" mass="42892">MTGEVDQEAMMAQWEAELAAEAEAATGGGGGGGNGNDLAAEWEAMVGGGSGGGDRMNVPAGAERILNQDEIDSLLGFDLSDEDYNERSGIRAIINSAMVSYERLPMLEIVFDRLVRLMTTSLRNFTSDNVEVSLDNISSIRFGDYLNSIPLPAILAVFRAEELDNYGLLTVDSNLIYSIVDVLLGGRRGTAALRIEGRPYTTIERVLVQRMVEVILADAKAAFEPLTPVSFNLDRLETNPRFAAIARPANAAILVKLRIDMEDRGGRVELLLPYATLEPIRKMLLQQFMGEKFGRDNIWESHLATELWTTQMEVRAVLDEQQVPLSKVLNLKVGETLMLNANAESPVQLRCGTIPLTHGYMGRKGHSIAVRVEAPLTVSTKRRLTQTKKK</sequence>
<organism evidence="13 14">
    <name type="scientific">Asticcacaulis endophyticus</name>
    <dbReference type="NCBI Taxonomy" id="1395890"/>
    <lineage>
        <taxon>Bacteria</taxon>
        <taxon>Pseudomonadati</taxon>
        <taxon>Pseudomonadota</taxon>
        <taxon>Alphaproteobacteria</taxon>
        <taxon>Caulobacterales</taxon>
        <taxon>Caulobacteraceae</taxon>
        <taxon>Asticcacaulis</taxon>
    </lineage>
</organism>
<evidence type="ECO:0000256" key="10">
    <source>
        <dbReference type="NCBIfam" id="TIGR01397"/>
    </source>
</evidence>
<evidence type="ECO:0000256" key="6">
    <source>
        <dbReference type="ARBA" id="ARBA00022779"/>
    </source>
</evidence>
<evidence type="ECO:0000313" key="13">
    <source>
        <dbReference type="EMBL" id="GGZ33631.1"/>
    </source>
</evidence>
<dbReference type="PANTHER" id="PTHR30034">
    <property type="entry name" value="FLAGELLAR MOTOR SWITCH PROTEIN FLIM"/>
    <property type="match status" value="1"/>
</dbReference>
<protein>
    <recommendedName>
        <fullName evidence="2 10">Flagellar motor switch protein FliM</fullName>
    </recommendedName>
</protein>
<dbReference type="InterPro" id="IPR001543">
    <property type="entry name" value="FliN-like_C"/>
</dbReference>
<comment type="function">
    <text evidence="9 11">FliM is one of three proteins (FliG, FliN, FliM) that forms the rotor-mounted switch complex (C ring), located at the base of the basal body. This complex interacts with the CheY and CheZ chemotaxis proteins, in addition to contacting components of the motor that determine the direction of flagellar rotation.</text>
</comment>
<dbReference type="EMBL" id="BMZB01000002">
    <property type="protein sequence ID" value="GGZ33631.1"/>
    <property type="molecule type" value="Genomic_DNA"/>
</dbReference>
<evidence type="ECO:0000256" key="1">
    <source>
        <dbReference type="ARBA" id="ARBA00011049"/>
    </source>
</evidence>
<dbReference type="Pfam" id="PF02154">
    <property type="entry name" value="FliM"/>
    <property type="match status" value="1"/>
</dbReference>
<dbReference type="Gene3D" id="2.30.330.10">
    <property type="entry name" value="SpoA-like"/>
    <property type="match status" value="1"/>
</dbReference>
<evidence type="ECO:0000256" key="4">
    <source>
        <dbReference type="ARBA" id="ARBA00022500"/>
    </source>
</evidence>
<dbReference type="InterPro" id="IPR001689">
    <property type="entry name" value="Flag_FliM"/>
</dbReference>
<evidence type="ECO:0000256" key="3">
    <source>
        <dbReference type="ARBA" id="ARBA00022475"/>
    </source>
</evidence>
<dbReference type="GO" id="GO:0009425">
    <property type="term" value="C:bacterial-type flagellum basal body"/>
    <property type="evidence" value="ECO:0007669"/>
    <property type="project" value="UniProtKB-SubCell"/>
</dbReference>
<evidence type="ECO:0000256" key="7">
    <source>
        <dbReference type="ARBA" id="ARBA00023136"/>
    </source>
</evidence>
<keyword evidence="8 11" id="KW-0975">Bacterial flagellum</keyword>
<dbReference type="PIRSF" id="PIRSF002888">
    <property type="entry name" value="FliM"/>
    <property type="match status" value="1"/>
</dbReference>
<dbReference type="AlphaFoldDB" id="A0A918Q4R8"/>
<comment type="caution">
    <text evidence="13">The sequence shown here is derived from an EMBL/GenBank/DDBJ whole genome shotgun (WGS) entry which is preliminary data.</text>
</comment>
<reference evidence="13" key="2">
    <citation type="submission" date="2020-09" db="EMBL/GenBank/DDBJ databases">
        <authorList>
            <person name="Sun Q."/>
            <person name="Kim S."/>
        </authorList>
    </citation>
    <scope>NUCLEOTIDE SEQUENCE</scope>
    <source>
        <strain evidence="13">KCTC 32296</strain>
    </source>
</reference>
<evidence type="ECO:0000256" key="9">
    <source>
        <dbReference type="ARBA" id="ARBA00025044"/>
    </source>
</evidence>
<keyword evidence="3 11" id="KW-1003">Cell membrane</keyword>
<dbReference type="PANTHER" id="PTHR30034:SF3">
    <property type="entry name" value="FLAGELLAR MOTOR SWITCH PROTEIN FLIM"/>
    <property type="match status" value="1"/>
</dbReference>
<dbReference type="GO" id="GO:0003774">
    <property type="term" value="F:cytoskeletal motor activity"/>
    <property type="evidence" value="ECO:0007669"/>
    <property type="project" value="InterPro"/>
</dbReference>
<proteinExistence type="inferred from homology"/>
<gene>
    <name evidence="13" type="primary">fliM</name>
    <name evidence="13" type="ORF">GCM10011273_19980</name>
</gene>
<keyword evidence="13" id="KW-0966">Cell projection</keyword>
<keyword evidence="14" id="KW-1185">Reference proteome</keyword>
<evidence type="ECO:0000256" key="8">
    <source>
        <dbReference type="ARBA" id="ARBA00023143"/>
    </source>
</evidence>
<feature type="domain" description="Flagellar motor switch protein FliN-like C-terminal" evidence="12">
    <location>
        <begin position="306"/>
        <end position="375"/>
    </location>
</feature>
<evidence type="ECO:0000256" key="2">
    <source>
        <dbReference type="ARBA" id="ARBA00021898"/>
    </source>
</evidence>
<accession>A0A918Q4R8</accession>
<dbReference type="SUPFAM" id="SSF101801">
    <property type="entry name" value="Surface presentation of antigens (SPOA)"/>
    <property type="match status" value="1"/>
</dbReference>
<keyword evidence="4 11" id="KW-0145">Chemotaxis</keyword>
<name>A0A918Q4R8_9CAUL</name>
<reference evidence="13" key="1">
    <citation type="journal article" date="2014" name="Int. J. Syst. Evol. Microbiol.">
        <title>Complete genome sequence of Corynebacterium casei LMG S-19264T (=DSM 44701T), isolated from a smear-ripened cheese.</title>
        <authorList>
            <consortium name="US DOE Joint Genome Institute (JGI-PGF)"/>
            <person name="Walter F."/>
            <person name="Albersmeier A."/>
            <person name="Kalinowski J."/>
            <person name="Ruckert C."/>
        </authorList>
    </citation>
    <scope>NUCLEOTIDE SEQUENCE</scope>
    <source>
        <strain evidence="13">KCTC 32296</strain>
    </source>
</reference>
<evidence type="ECO:0000313" key="14">
    <source>
        <dbReference type="Proteomes" id="UP000662572"/>
    </source>
</evidence>
<evidence type="ECO:0000256" key="5">
    <source>
        <dbReference type="ARBA" id="ARBA00022519"/>
    </source>
</evidence>
<dbReference type="InterPro" id="IPR036429">
    <property type="entry name" value="SpoA-like_sf"/>
</dbReference>
<dbReference type="GO" id="GO:0071978">
    <property type="term" value="P:bacterial-type flagellum-dependent swarming motility"/>
    <property type="evidence" value="ECO:0007669"/>
    <property type="project" value="TreeGrafter"/>
</dbReference>
<dbReference type="NCBIfam" id="TIGR01397">
    <property type="entry name" value="fliM_switch"/>
    <property type="match status" value="1"/>
</dbReference>
<dbReference type="Gene3D" id="3.40.1550.10">
    <property type="entry name" value="CheC-like"/>
    <property type="match status" value="1"/>
</dbReference>
<evidence type="ECO:0000259" key="12">
    <source>
        <dbReference type="Pfam" id="PF01052"/>
    </source>
</evidence>
<dbReference type="InterPro" id="IPR028976">
    <property type="entry name" value="CheC-like_sf"/>
</dbReference>
<keyword evidence="13" id="KW-0969">Cilium</keyword>
<comment type="subcellular location">
    <subcellularLocation>
        <location evidence="11">Cell inner membrane</location>
        <topology evidence="11">Peripheral membrane protein</topology>
    </subcellularLocation>
    <subcellularLocation>
        <location evidence="11">Bacterial flagellum basal body</location>
    </subcellularLocation>
</comment>